<name>A0A183LGP6_9TREM</name>
<proteinExistence type="predicted"/>
<gene>
    <name evidence="1" type="ORF">SMRZ_LOCUS2971</name>
</gene>
<evidence type="ECO:0000313" key="2">
    <source>
        <dbReference type="Proteomes" id="UP000277204"/>
    </source>
</evidence>
<protein>
    <submittedName>
        <fullName evidence="1">Uncharacterized protein</fullName>
    </submittedName>
</protein>
<dbReference type="EMBL" id="UZAI01000807">
    <property type="protein sequence ID" value="VDO56627.1"/>
    <property type="molecule type" value="Genomic_DNA"/>
</dbReference>
<keyword evidence="2" id="KW-1185">Reference proteome</keyword>
<accession>A0A183LGP6</accession>
<dbReference type="AlphaFoldDB" id="A0A183LGP6"/>
<dbReference type="Proteomes" id="UP000277204">
    <property type="component" value="Unassembled WGS sequence"/>
</dbReference>
<organism evidence="1 2">
    <name type="scientific">Schistosoma margrebowiei</name>
    <dbReference type="NCBI Taxonomy" id="48269"/>
    <lineage>
        <taxon>Eukaryota</taxon>
        <taxon>Metazoa</taxon>
        <taxon>Spiralia</taxon>
        <taxon>Lophotrochozoa</taxon>
        <taxon>Platyhelminthes</taxon>
        <taxon>Trematoda</taxon>
        <taxon>Digenea</taxon>
        <taxon>Strigeidida</taxon>
        <taxon>Schistosomatoidea</taxon>
        <taxon>Schistosomatidae</taxon>
        <taxon>Schistosoma</taxon>
    </lineage>
</organism>
<evidence type="ECO:0000313" key="1">
    <source>
        <dbReference type="EMBL" id="VDO56627.1"/>
    </source>
</evidence>
<reference evidence="1 2" key="1">
    <citation type="submission" date="2018-11" db="EMBL/GenBank/DDBJ databases">
        <authorList>
            <consortium name="Pathogen Informatics"/>
        </authorList>
    </citation>
    <scope>NUCLEOTIDE SEQUENCE [LARGE SCALE GENOMIC DNA]</scope>
    <source>
        <strain evidence="1 2">Zambia</strain>
    </source>
</reference>
<sequence>MRRFNLTMLRISGIHWINAEQNGIVLGEMLLKKYTEDPATKNAMRTGNMKQLNGTTKKLAEKYPKAERWFKDK</sequence>